<reference evidence="5" key="2">
    <citation type="submission" date="2020-02" db="EMBL/GenBank/DDBJ databases">
        <title>Unexpected conservation and global transmission of agrobacterial virulence plasmids.</title>
        <authorList>
            <person name="Weisberg A.J."/>
            <person name="Davis E.W. II"/>
            <person name="Tabima J.R."/>
            <person name="Belcher M.S."/>
            <person name="Miller M."/>
            <person name="Kuo C.-H."/>
            <person name="Loper J.E."/>
            <person name="Grunwald N.J."/>
            <person name="Putnam M.L."/>
            <person name="Chang J.H."/>
        </authorList>
    </citation>
    <scope>NUCLEOTIDE SEQUENCE</scope>
    <source>
        <strain evidence="5">W2/73</strain>
        <plasmid evidence="5">pW2_73_1</plasmid>
    </source>
</reference>
<dbReference type="EMBL" id="CP049208">
    <property type="protein sequence ID" value="QTG03359.1"/>
    <property type="molecule type" value="Genomic_DNA"/>
</dbReference>
<name>A0AAE7R8R0_9HYPH</name>
<geneLocation type="plasmid" evidence="5 6">
    <name>pW2_73_1</name>
</geneLocation>
<dbReference type="AlphaFoldDB" id="A0AAE7R8R0"/>
<protein>
    <recommendedName>
        <fullName evidence="2">Indoleacetamide hydrolase</fullName>
    </recommendedName>
</protein>
<sequence>MAVTRRLDELSLVKACELLQARDVTSVTLLEASLNSIDTYDWAINSVAWLDREGAYRAAEEADKRLDEGRPSGILDGVPLAHKDIFYMRDRVCASGSALRQDFRPSYDATVLDRLASSGSYAFGGLNMAEFALNGTGHNSHLGDCCNPYDTTRVTGGSSSGSAAAVAAGFTLASLGTDTGGSVRLPASANGVTGLKPTYGRISRRGVQPLSNSMDHVGPIARTAQDCARLLTVLAGADPLDATSATAPADAYETFLDGDIRGLRIGILGEYFVDGVDDEIRGAVDATVQVFRARGAVVTEVNLPDAKLINAFGGLVARTEAAAAHAQWMRERAGEFAPHVNSRLYASMGIPATYYIEALNMRGPLLKTVLQTTFCGLDLLIAPTVARHLPTRTESDIDLGSDGCDVFPNIVSDLTRPFNYLGLPAVSAPCGFDRNGLPIGFQLVGRPFSEGMILKATDAFQMDTPWHRRRPILKLAIDALSGAA</sequence>
<dbReference type="Pfam" id="PF01425">
    <property type="entry name" value="Amidase"/>
    <property type="match status" value="1"/>
</dbReference>
<keyword evidence="7" id="KW-1185">Reference proteome</keyword>
<reference evidence="4 7" key="1">
    <citation type="journal article" date="2020" name="Science">
        <title>Unexpected conservation and global transmission of agrobacterial virulence plasmids.</title>
        <authorList>
            <person name="Weisberg A.J."/>
            <person name="Davis E.W. 2nd"/>
            <person name="Tabima J."/>
            <person name="Belcher M.S."/>
            <person name="Miller M."/>
            <person name="Kuo C.H."/>
            <person name="Loper J.E."/>
            <person name="Grunwald N.J."/>
            <person name="Putnam M.L."/>
            <person name="Chang J.H."/>
        </authorList>
    </citation>
    <scope>NUCLEOTIDE SEQUENCE [LARGE SCALE GENOMIC DNA]</scope>
    <source>
        <strain evidence="4 7">A19/93</strain>
    </source>
</reference>
<dbReference type="Proteomes" id="UP000663912">
    <property type="component" value="Plasmid pW2_73_1"/>
</dbReference>
<dbReference type="SUPFAM" id="SSF75304">
    <property type="entry name" value="Amidase signature (AS) enzymes"/>
    <property type="match status" value="1"/>
</dbReference>
<evidence type="ECO:0000313" key="5">
    <source>
        <dbReference type="EMBL" id="QTG03359.1"/>
    </source>
</evidence>
<dbReference type="InterPro" id="IPR020556">
    <property type="entry name" value="Amidase_CS"/>
</dbReference>
<dbReference type="InterPro" id="IPR023631">
    <property type="entry name" value="Amidase_dom"/>
</dbReference>
<feature type="domain" description="Amidase" evidence="3">
    <location>
        <begin position="29"/>
        <end position="454"/>
    </location>
</feature>
<dbReference type="EMBL" id="JAAMCP010000017">
    <property type="protein sequence ID" value="NTF39802.1"/>
    <property type="molecule type" value="Genomic_DNA"/>
</dbReference>
<comment type="function">
    <text evidence="1">Hydrolyzes indole-3-acetamide (IAM) into indole-3-acetic acid (IAA).</text>
</comment>
<dbReference type="PANTHER" id="PTHR11895">
    <property type="entry name" value="TRANSAMIDASE"/>
    <property type="match status" value="1"/>
</dbReference>
<keyword evidence="5" id="KW-0614">Plasmid</keyword>
<dbReference type="InterPro" id="IPR000120">
    <property type="entry name" value="Amidase"/>
</dbReference>
<dbReference type="InterPro" id="IPR036928">
    <property type="entry name" value="AS_sf"/>
</dbReference>
<dbReference type="Proteomes" id="UP000822331">
    <property type="component" value="Unassembled WGS sequence"/>
</dbReference>
<evidence type="ECO:0000313" key="4">
    <source>
        <dbReference type="EMBL" id="NTF39802.1"/>
    </source>
</evidence>
<dbReference type="PANTHER" id="PTHR11895:SF176">
    <property type="entry name" value="AMIDASE AMID-RELATED"/>
    <property type="match status" value="1"/>
</dbReference>
<dbReference type="GO" id="GO:0003824">
    <property type="term" value="F:catalytic activity"/>
    <property type="evidence" value="ECO:0007669"/>
    <property type="project" value="InterPro"/>
</dbReference>
<dbReference type="KEGG" id="arui:G6M88_23165"/>
<gene>
    <name evidence="4" type="ORF">G6L72_24240</name>
    <name evidence="5" type="ORF">G6M88_23165</name>
</gene>
<accession>A0AAE7R8R0</accession>
<dbReference type="Gene3D" id="3.90.1300.10">
    <property type="entry name" value="Amidase signature (AS) domain"/>
    <property type="match status" value="1"/>
</dbReference>
<evidence type="ECO:0000313" key="7">
    <source>
        <dbReference type="Proteomes" id="UP000822331"/>
    </source>
</evidence>
<organism evidence="5 6">
    <name type="scientific">Agrobacterium rubi</name>
    <dbReference type="NCBI Taxonomy" id="28099"/>
    <lineage>
        <taxon>Bacteria</taxon>
        <taxon>Pseudomonadati</taxon>
        <taxon>Pseudomonadota</taxon>
        <taxon>Alphaproteobacteria</taxon>
        <taxon>Hyphomicrobiales</taxon>
        <taxon>Rhizobiaceae</taxon>
        <taxon>Rhizobium/Agrobacterium group</taxon>
        <taxon>Agrobacterium</taxon>
    </lineage>
</organism>
<evidence type="ECO:0000259" key="3">
    <source>
        <dbReference type="Pfam" id="PF01425"/>
    </source>
</evidence>
<evidence type="ECO:0000313" key="6">
    <source>
        <dbReference type="Proteomes" id="UP000663912"/>
    </source>
</evidence>
<proteinExistence type="predicted"/>
<dbReference type="RefSeq" id="WP_065700923.1">
    <property type="nucleotide sequence ID" value="NZ_CP049208.1"/>
</dbReference>
<evidence type="ECO:0000256" key="1">
    <source>
        <dbReference type="ARBA" id="ARBA00003871"/>
    </source>
</evidence>
<evidence type="ECO:0000256" key="2">
    <source>
        <dbReference type="ARBA" id="ARBA00021874"/>
    </source>
</evidence>
<dbReference type="PROSITE" id="PS00571">
    <property type="entry name" value="AMIDASES"/>
    <property type="match status" value="1"/>
</dbReference>